<dbReference type="InterPro" id="IPR012337">
    <property type="entry name" value="RNaseH-like_sf"/>
</dbReference>
<organism evidence="2 3">
    <name type="scientific">Latilactobacillus fuchuensis</name>
    <dbReference type="NCBI Taxonomy" id="164393"/>
    <lineage>
        <taxon>Bacteria</taxon>
        <taxon>Bacillati</taxon>
        <taxon>Bacillota</taxon>
        <taxon>Bacilli</taxon>
        <taxon>Lactobacillales</taxon>
        <taxon>Lactobacillaceae</taxon>
        <taxon>Latilactobacillus</taxon>
    </lineage>
</organism>
<accession>A0A2N9DYC1</accession>
<dbReference type="GO" id="GO:0015074">
    <property type="term" value="P:DNA integration"/>
    <property type="evidence" value="ECO:0007669"/>
    <property type="project" value="InterPro"/>
</dbReference>
<dbReference type="PANTHER" id="PTHR10948:SF23">
    <property type="entry name" value="TRANSPOSASE INSI FOR INSERTION SEQUENCE ELEMENT IS30A-RELATED"/>
    <property type="match status" value="1"/>
</dbReference>
<evidence type="ECO:0000313" key="2">
    <source>
        <dbReference type="EMBL" id="SPC40137.1"/>
    </source>
</evidence>
<dbReference type="Gene3D" id="3.30.420.10">
    <property type="entry name" value="Ribonuclease H-like superfamily/Ribonuclease H"/>
    <property type="match status" value="1"/>
</dbReference>
<keyword evidence="3" id="KW-1185">Reference proteome</keyword>
<dbReference type="GO" id="GO:0003676">
    <property type="term" value="F:nucleic acid binding"/>
    <property type="evidence" value="ECO:0007669"/>
    <property type="project" value="InterPro"/>
</dbReference>
<evidence type="ECO:0000313" key="3">
    <source>
        <dbReference type="Proteomes" id="UP000238739"/>
    </source>
</evidence>
<feature type="domain" description="Integrase catalytic" evidence="1">
    <location>
        <begin position="1"/>
        <end position="102"/>
    </location>
</feature>
<dbReference type="GO" id="GO:0032196">
    <property type="term" value="P:transposition"/>
    <property type="evidence" value="ECO:0007669"/>
    <property type="project" value="TreeGrafter"/>
</dbReference>
<dbReference type="AlphaFoldDB" id="A0A2N9DYC1"/>
<dbReference type="Proteomes" id="UP000238739">
    <property type="component" value="Unassembled WGS sequence"/>
</dbReference>
<gene>
    <name evidence="2" type="ORF">LFUMFP_70061</name>
</gene>
<dbReference type="EMBL" id="OGVC01000049">
    <property type="protein sequence ID" value="SPC40137.1"/>
    <property type="molecule type" value="Genomic_DNA"/>
</dbReference>
<sequence>MFLEIPKEFRLSLTPDHGVKFLTLSEIREDLGVTIYWPNPYSPEESGTNENTNGLIREYFPKNNDIKKYTNKDIENCQRQLNQRPRKVLDYQTPEEAFFDKVLHLN</sequence>
<dbReference type="GO" id="GO:0005829">
    <property type="term" value="C:cytosol"/>
    <property type="evidence" value="ECO:0007669"/>
    <property type="project" value="TreeGrafter"/>
</dbReference>
<dbReference type="SUPFAM" id="SSF53098">
    <property type="entry name" value="Ribonuclease H-like"/>
    <property type="match status" value="1"/>
</dbReference>
<dbReference type="PROSITE" id="PS50994">
    <property type="entry name" value="INTEGRASE"/>
    <property type="match status" value="1"/>
</dbReference>
<evidence type="ECO:0000259" key="1">
    <source>
        <dbReference type="PROSITE" id="PS50994"/>
    </source>
</evidence>
<dbReference type="GO" id="GO:0004803">
    <property type="term" value="F:transposase activity"/>
    <property type="evidence" value="ECO:0007669"/>
    <property type="project" value="TreeGrafter"/>
</dbReference>
<dbReference type="PANTHER" id="PTHR10948">
    <property type="entry name" value="TRANSPOSASE"/>
    <property type="match status" value="1"/>
</dbReference>
<dbReference type="InterPro" id="IPR001584">
    <property type="entry name" value="Integrase_cat-core"/>
</dbReference>
<dbReference type="InterPro" id="IPR051917">
    <property type="entry name" value="Transposase-Integrase"/>
</dbReference>
<dbReference type="InterPro" id="IPR036397">
    <property type="entry name" value="RNaseH_sf"/>
</dbReference>
<reference evidence="2" key="1">
    <citation type="submission" date="2018-01" db="EMBL/GenBank/DDBJ databases">
        <authorList>
            <person name="Chaillou S."/>
        </authorList>
    </citation>
    <scope>NUCLEOTIDE SEQUENCE [LARGE SCALE GENOMIC DNA]</scope>
    <source>
        <strain evidence="2">MFPC41A2801</strain>
    </source>
</reference>
<protein>
    <submittedName>
        <fullName evidence="2">Transposase</fullName>
    </submittedName>
</protein>
<dbReference type="InterPro" id="IPR053392">
    <property type="entry name" value="Transposase_IS30-like"/>
</dbReference>
<name>A0A2N9DYC1_9LACO</name>
<dbReference type="NCBIfam" id="NF033563">
    <property type="entry name" value="transpos_IS30"/>
    <property type="match status" value="1"/>
</dbReference>
<comment type="caution">
    <text evidence="2">The sequence shown here is derived from an EMBL/GenBank/DDBJ whole genome shotgun (WGS) entry which is preliminary data.</text>
</comment>
<proteinExistence type="predicted"/>